<dbReference type="SUPFAM" id="SSF75169">
    <property type="entry name" value="DsrEFH-like"/>
    <property type="match status" value="1"/>
</dbReference>
<dbReference type="PANTHER" id="PTHR37526:SF1">
    <property type="entry name" value="PROTEIN TUSB"/>
    <property type="match status" value="1"/>
</dbReference>
<name>A0A249DXG5_9ENTR</name>
<dbReference type="InterPro" id="IPR027396">
    <property type="entry name" value="DsrEFH-like"/>
</dbReference>
<dbReference type="Proteomes" id="UP000216438">
    <property type="component" value="Chromosome"/>
</dbReference>
<dbReference type="PANTHER" id="PTHR37526">
    <property type="entry name" value="PROTEIN TUSB"/>
    <property type="match status" value="1"/>
</dbReference>
<organism evidence="1 2">
    <name type="scientific">Candidatus Hamiltonella defensa</name>
    <name type="common">Bemisia tabaci</name>
    <dbReference type="NCBI Taxonomy" id="672795"/>
    <lineage>
        <taxon>Bacteria</taxon>
        <taxon>Pseudomonadati</taxon>
        <taxon>Pseudomonadota</taxon>
        <taxon>Gammaproteobacteria</taxon>
        <taxon>Enterobacterales</taxon>
        <taxon>Enterobacteriaceae</taxon>
        <taxon>aphid secondary symbionts</taxon>
        <taxon>Candidatus Williamhamiltonella</taxon>
    </lineage>
</organism>
<accession>A0A249DXG5</accession>
<dbReference type="OrthoDB" id="9795117at2"/>
<sequence>MLYTLSRSPYRADCLALSHFLSKDDDLLFMQDGVIALLNKSYFFKCHELTNVFILEEDLMARGLQSFMPKEARRINYQDFVQLTIKHKQHIAW</sequence>
<dbReference type="Pfam" id="PF04077">
    <property type="entry name" value="DsrH"/>
    <property type="match status" value="1"/>
</dbReference>
<reference evidence="1 2" key="2">
    <citation type="submission" date="2017-09" db="EMBL/GenBank/DDBJ databases">
        <title>The genome of whitefly Bemisia tabaci, a global crop pest, provides novel insights into virus transmission, host adaptation and insecticide resistance.</title>
        <authorList>
            <person name="Kaur N."/>
            <person name="Kliot A."/>
            <person name="Pinheiro P.V."/>
            <person name="Luan J."/>
            <person name="Zheng Y."/>
            <person name="Liu W."/>
            <person name="Sun H."/>
            <person name="Yang X."/>
            <person name="Xu Y."/>
            <person name="Luo Y."/>
            <person name="Kruse A."/>
            <person name="Fisher T.W."/>
            <person name="Nelson D.R."/>
            <person name="Elimelech M."/>
            <person name="MacCoss M."/>
            <person name="Johnson R."/>
            <person name="Cohen E."/>
            <person name="Hunter W.B."/>
            <person name="Brown J.K."/>
            <person name="Jander G."/>
            <person name="Cilia M."/>
            <person name="Douglas A.E."/>
            <person name="Ghanim M."/>
            <person name="Simmons A.M."/>
            <person name="Wintermantel W.M."/>
            <person name="Ling K.-S."/>
            <person name="Fei Z."/>
        </authorList>
    </citation>
    <scope>NUCLEOTIDE SEQUENCE [LARGE SCALE GENOMIC DNA]</scope>
    <source>
        <strain evidence="1 2">MEAM1</strain>
    </source>
</reference>
<evidence type="ECO:0000313" key="2">
    <source>
        <dbReference type="Proteomes" id="UP000216438"/>
    </source>
</evidence>
<proteinExistence type="predicted"/>
<dbReference type="GO" id="GO:0002143">
    <property type="term" value="P:tRNA wobble position uridine thiolation"/>
    <property type="evidence" value="ECO:0007669"/>
    <property type="project" value="InterPro"/>
</dbReference>
<dbReference type="AlphaFoldDB" id="A0A249DXG5"/>
<protein>
    <submittedName>
        <fullName evidence="1">tRNA 2-thiouridine(34) synthase TusB</fullName>
    </submittedName>
</protein>
<dbReference type="GO" id="GO:1990228">
    <property type="term" value="C:sulfurtransferase complex"/>
    <property type="evidence" value="ECO:0007669"/>
    <property type="project" value="TreeGrafter"/>
</dbReference>
<evidence type="ECO:0000313" key="1">
    <source>
        <dbReference type="EMBL" id="ASX26246.1"/>
    </source>
</evidence>
<dbReference type="Gene3D" id="3.40.1260.10">
    <property type="entry name" value="DsrEFH-like"/>
    <property type="match status" value="1"/>
</dbReference>
<dbReference type="EMBL" id="CP016303">
    <property type="protein sequence ID" value="ASX26246.1"/>
    <property type="molecule type" value="Genomic_DNA"/>
</dbReference>
<dbReference type="NCBIfam" id="TIGR03011">
    <property type="entry name" value="sulf_tusB_dsrH"/>
    <property type="match status" value="1"/>
</dbReference>
<dbReference type="InterPro" id="IPR007215">
    <property type="entry name" value="Sulphur_relay_TusB/DsrH"/>
</dbReference>
<gene>
    <name evidence="1" type="ORF">BA171_03930</name>
</gene>
<dbReference type="RefSeq" id="WP_016857802.1">
    <property type="nucleotide sequence ID" value="NZ_CP016303.1"/>
</dbReference>
<reference evidence="2" key="1">
    <citation type="submission" date="2016-06" db="EMBL/GenBank/DDBJ databases">
        <authorList>
            <person name="Chen W."/>
            <person name="Hasegawa D.K."/>
        </authorList>
    </citation>
    <scope>NUCLEOTIDE SEQUENCE [LARGE SCALE GENOMIC DNA]</scope>
    <source>
        <strain evidence="2">MEAM1</strain>
    </source>
</reference>